<reference evidence="2" key="1">
    <citation type="submission" date="2015-09" db="EMBL/GenBank/DDBJ databases">
        <authorList>
            <consortium name="Pathogen Informatics"/>
        </authorList>
    </citation>
    <scope>NUCLEOTIDE SEQUENCE [LARGE SCALE GENOMIC DNA]</scope>
    <source>
        <strain evidence="2">Lake Konstanz</strain>
    </source>
</reference>
<accession>A0A0S4ILL9</accession>
<dbReference type="EMBL" id="CYKH01000110">
    <property type="protein sequence ID" value="CUE71597.1"/>
    <property type="molecule type" value="Genomic_DNA"/>
</dbReference>
<keyword evidence="2" id="KW-1185">Reference proteome</keyword>
<evidence type="ECO:0000313" key="1">
    <source>
        <dbReference type="EMBL" id="CUE71597.1"/>
    </source>
</evidence>
<organism evidence="1 2">
    <name type="scientific">Bodo saltans</name>
    <name type="common">Flagellated protozoan</name>
    <dbReference type="NCBI Taxonomy" id="75058"/>
    <lineage>
        <taxon>Eukaryota</taxon>
        <taxon>Discoba</taxon>
        <taxon>Euglenozoa</taxon>
        <taxon>Kinetoplastea</taxon>
        <taxon>Metakinetoplastina</taxon>
        <taxon>Eubodonida</taxon>
        <taxon>Bodonidae</taxon>
        <taxon>Bodo</taxon>
    </lineage>
</organism>
<name>A0A0S4ILL9_BODSA</name>
<sequence>MNETTPAIPLRVAEALRGAQDVLDKLNGIVQSTTQITAQDKFRYREGTDFEEFVHSIRIAEDNIANCVRNLHSAVRIVERAHEYTPQSALQRPLVRSGSSALGKTISCVHSCDGAVLTTCLVEAPGAPTARVELRPDKDFSDLHPEVRALASPIFSKTIPGPQSLLVPLLSTDESSVAIDRDLVIARLGKDGFTVATILCLASKLLWAHEKTHTARKAVFVTRIAKTDIADVLCILPPSISCINLLTGQRPAVPSESQPRLVVCSVKDILENTIRTDDIDHLVVDDCNEATQQIFSSAKYHKLRDVVYRGPSSVLRLLPSPLSAKFHARLWSSERTVNVFDVQPFTMAKQIEELFASFPPGRNYLQTTQTNVFLQNVTVVPTLDALPEDVDHLVIVDLPISISEIVDLLKKAAARFVTLIILPLAPRHLILQALEAEGIRRAPYGLNAPSASPVSAVRY</sequence>
<protein>
    <submittedName>
        <fullName evidence="1">Uncharacterized protein</fullName>
    </submittedName>
</protein>
<evidence type="ECO:0000313" key="2">
    <source>
        <dbReference type="Proteomes" id="UP000051952"/>
    </source>
</evidence>
<dbReference type="Proteomes" id="UP000051952">
    <property type="component" value="Unassembled WGS sequence"/>
</dbReference>
<dbReference type="VEuPathDB" id="TriTrypDB:BSAL_53450"/>
<gene>
    <name evidence="1" type="ORF">BSAL_53450</name>
</gene>
<proteinExistence type="predicted"/>
<dbReference type="AlphaFoldDB" id="A0A0S4ILL9"/>